<dbReference type="PRINTS" id="PR00778">
    <property type="entry name" value="HTHARSR"/>
</dbReference>
<dbReference type="InterPro" id="IPR011991">
    <property type="entry name" value="ArsR-like_HTH"/>
</dbReference>
<evidence type="ECO:0000259" key="4">
    <source>
        <dbReference type="PROSITE" id="PS50987"/>
    </source>
</evidence>
<organism evidence="5 6">
    <name type="scientific">Virgibacillus oceani</name>
    <dbReference type="NCBI Taxonomy" id="1479511"/>
    <lineage>
        <taxon>Bacteria</taxon>
        <taxon>Bacillati</taxon>
        <taxon>Bacillota</taxon>
        <taxon>Bacilli</taxon>
        <taxon>Bacillales</taxon>
        <taxon>Bacillaceae</taxon>
        <taxon>Virgibacillus</taxon>
    </lineage>
</organism>
<dbReference type="InterPro" id="IPR001845">
    <property type="entry name" value="HTH_ArsR_DNA-bd_dom"/>
</dbReference>
<comment type="caution">
    <text evidence="5">The sequence shown here is derived from an EMBL/GenBank/DDBJ whole genome shotgun (WGS) entry which is preliminary data.</text>
</comment>
<sequence>MESKILRALAEPGRLQIVEILREDPLTVGDIVDRLHIRQPQVSKNLRVPHEAGVVEYKADANRRIYKLRPEAFKELNLWLGQYSELWEESFENLDGYLQDLQKGRNQKNDN</sequence>
<dbReference type="InterPro" id="IPR036388">
    <property type="entry name" value="WH-like_DNA-bd_sf"/>
</dbReference>
<dbReference type="Proteomes" id="UP000622860">
    <property type="component" value="Unassembled WGS sequence"/>
</dbReference>
<feature type="domain" description="HTH arsR-type" evidence="4">
    <location>
        <begin position="1"/>
        <end position="88"/>
    </location>
</feature>
<dbReference type="Pfam" id="PF01022">
    <property type="entry name" value="HTH_5"/>
    <property type="match status" value="1"/>
</dbReference>
<evidence type="ECO:0000256" key="1">
    <source>
        <dbReference type="ARBA" id="ARBA00023015"/>
    </source>
</evidence>
<dbReference type="Gene3D" id="1.10.10.10">
    <property type="entry name" value="Winged helix-like DNA-binding domain superfamily/Winged helix DNA-binding domain"/>
    <property type="match status" value="1"/>
</dbReference>
<dbReference type="GO" id="GO:0003677">
    <property type="term" value="F:DNA binding"/>
    <property type="evidence" value="ECO:0007669"/>
    <property type="project" value="UniProtKB-KW"/>
</dbReference>
<dbReference type="SMART" id="SM00418">
    <property type="entry name" value="HTH_ARSR"/>
    <property type="match status" value="1"/>
</dbReference>
<reference evidence="5" key="2">
    <citation type="submission" date="2020-09" db="EMBL/GenBank/DDBJ databases">
        <authorList>
            <person name="Sun Q."/>
            <person name="Zhou Y."/>
        </authorList>
    </citation>
    <scope>NUCLEOTIDE SEQUENCE</scope>
    <source>
        <strain evidence="5">CGMCC 1.12754</strain>
    </source>
</reference>
<dbReference type="PANTHER" id="PTHR33154">
    <property type="entry name" value="TRANSCRIPTIONAL REGULATOR, ARSR FAMILY"/>
    <property type="match status" value="1"/>
</dbReference>
<dbReference type="InterPro" id="IPR051081">
    <property type="entry name" value="HTH_MetalResp_TranReg"/>
</dbReference>
<keyword evidence="3" id="KW-0804">Transcription</keyword>
<keyword evidence="2" id="KW-0238">DNA-binding</keyword>
<protein>
    <recommendedName>
        <fullName evidence="4">HTH arsR-type domain-containing protein</fullName>
    </recommendedName>
</protein>
<keyword evidence="1" id="KW-0805">Transcription regulation</keyword>
<evidence type="ECO:0000256" key="2">
    <source>
        <dbReference type="ARBA" id="ARBA00023125"/>
    </source>
</evidence>
<proteinExistence type="predicted"/>
<name>A0A917HH02_9BACI</name>
<dbReference type="NCBIfam" id="NF033788">
    <property type="entry name" value="HTH_metalloreg"/>
    <property type="match status" value="1"/>
</dbReference>
<keyword evidence="6" id="KW-1185">Reference proteome</keyword>
<dbReference type="PANTHER" id="PTHR33154:SF33">
    <property type="entry name" value="TRANSCRIPTIONAL REPRESSOR SDPR"/>
    <property type="match status" value="1"/>
</dbReference>
<reference evidence="5" key="1">
    <citation type="journal article" date="2014" name="Int. J. Syst. Evol. Microbiol.">
        <title>Complete genome sequence of Corynebacterium casei LMG S-19264T (=DSM 44701T), isolated from a smear-ripened cheese.</title>
        <authorList>
            <consortium name="US DOE Joint Genome Institute (JGI-PGF)"/>
            <person name="Walter F."/>
            <person name="Albersmeier A."/>
            <person name="Kalinowski J."/>
            <person name="Ruckert C."/>
        </authorList>
    </citation>
    <scope>NUCLEOTIDE SEQUENCE</scope>
    <source>
        <strain evidence="5">CGMCC 1.12754</strain>
    </source>
</reference>
<dbReference type="SUPFAM" id="SSF46785">
    <property type="entry name" value="Winged helix' DNA-binding domain"/>
    <property type="match status" value="1"/>
</dbReference>
<dbReference type="GO" id="GO:0003700">
    <property type="term" value="F:DNA-binding transcription factor activity"/>
    <property type="evidence" value="ECO:0007669"/>
    <property type="project" value="InterPro"/>
</dbReference>
<dbReference type="EMBL" id="BMFR01000010">
    <property type="protein sequence ID" value="GGG78884.1"/>
    <property type="molecule type" value="Genomic_DNA"/>
</dbReference>
<gene>
    <name evidence="5" type="ORF">GCM10011398_25250</name>
</gene>
<accession>A0A917HH02</accession>
<evidence type="ECO:0000256" key="3">
    <source>
        <dbReference type="ARBA" id="ARBA00023163"/>
    </source>
</evidence>
<dbReference type="AlphaFoldDB" id="A0A917HH02"/>
<dbReference type="PROSITE" id="PS50987">
    <property type="entry name" value="HTH_ARSR_2"/>
    <property type="match status" value="1"/>
</dbReference>
<dbReference type="CDD" id="cd00090">
    <property type="entry name" value="HTH_ARSR"/>
    <property type="match status" value="1"/>
</dbReference>
<evidence type="ECO:0000313" key="6">
    <source>
        <dbReference type="Proteomes" id="UP000622860"/>
    </source>
</evidence>
<evidence type="ECO:0000313" key="5">
    <source>
        <dbReference type="EMBL" id="GGG78884.1"/>
    </source>
</evidence>
<dbReference type="InterPro" id="IPR036390">
    <property type="entry name" value="WH_DNA-bd_sf"/>
</dbReference>